<accession>M7SBW1</accession>
<organism evidence="1 2">
    <name type="scientific">Eutypa lata (strain UCR-EL1)</name>
    <name type="common">Grapevine dieback disease fungus</name>
    <name type="synonym">Eutypa armeniacae</name>
    <dbReference type="NCBI Taxonomy" id="1287681"/>
    <lineage>
        <taxon>Eukaryota</taxon>
        <taxon>Fungi</taxon>
        <taxon>Dikarya</taxon>
        <taxon>Ascomycota</taxon>
        <taxon>Pezizomycotina</taxon>
        <taxon>Sordariomycetes</taxon>
        <taxon>Xylariomycetidae</taxon>
        <taxon>Xylariales</taxon>
        <taxon>Diatrypaceae</taxon>
        <taxon>Eutypa</taxon>
    </lineage>
</organism>
<dbReference type="KEGG" id="ela:UCREL1_11447"/>
<gene>
    <name evidence="1" type="ORF">UCREL1_11447</name>
</gene>
<dbReference type="HOGENOM" id="CLU_024197_0_0_1"/>
<dbReference type="SUPFAM" id="SSF48208">
    <property type="entry name" value="Six-hairpin glycosidases"/>
    <property type="match status" value="1"/>
</dbReference>
<dbReference type="InterPro" id="IPR008928">
    <property type="entry name" value="6-hairpin_glycosidase_sf"/>
</dbReference>
<dbReference type="STRING" id="1287681.M7SBW1"/>
<reference evidence="2" key="1">
    <citation type="journal article" date="2013" name="Genome Announc.">
        <title>Draft genome sequence of the grapevine dieback fungus Eutypa lata UCR-EL1.</title>
        <authorList>
            <person name="Blanco-Ulate B."/>
            <person name="Rolshausen P.E."/>
            <person name="Cantu D."/>
        </authorList>
    </citation>
    <scope>NUCLEOTIDE SEQUENCE [LARGE SCALE GENOMIC DNA]</scope>
    <source>
        <strain evidence="2">UCR-EL1</strain>
    </source>
</reference>
<evidence type="ECO:0000313" key="2">
    <source>
        <dbReference type="Proteomes" id="UP000012174"/>
    </source>
</evidence>
<protein>
    <recommendedName>
        <fullName evidence="3">Six-hairpin glycosidase-like protein</fullName>
    </recommendedName>
</protein>
<dbReference type="eggNOG" id="ENOG502QSY5">
    <property type="taxonomic scope" value="Eukaryota"/>
</dbReference>
<keyword evidence="2" id="KW-1185">Reference proteome</keyword>
<dbReference type="OrthoDB" id="3534988at2759"/>
<evidence type="ECO:0008006" key="3">
    <source>
        <dbReference type="Google" id="ProtNLM"/>
    </source>
</evidence>
<dbReference type="AlphaFoldDB" id="M7SBW1"/>
<proteinExistence type="predicted"/>
<dbReference type="OMA" id="GYMAAGW"/>
<sequence length="669" mass="74975">MQTLIPFNTLSSWGWHNDSLPTNGEQLSDYHGVSVETHGRNISYDLEDPDLPEISKWLTANPNRINLGRIGLRYKGETVPRAVITEPYQEQDIWNGVITSTFKVDGVGVKVVTQGDFDSDAVTFQIESELVSSGDLEVELDFPYPPKHNVTSSSDFEIFMGSYDFPLNHSSSLVAEPGGLRRGVAHIYHEMQETMYYVNLRWPCGSPLSLKRAEPEGSSKMTAHQYTISAPESHHYGRQSKMSFTAHFSPDQEVPALPSTIGERNSAGWNQYWNEGGFVDLTESSNPNATELQRRIILTQYHMRVNSAATGQIPQESGLVYNGWWGKFHLEMVVWHCAHWSTWGRQKYFDNIFPAIYETLLPTSQARTEKMGWAGARWPKMTELGTGGIAPGETRAYLMWQQPHPMYLAKLAYQAAPTPETLARWDRVLTATADYMADFPWWNETTGQYDLGPPSKGVTENSDPLHTRNLAYEIAYWRWGLDAACDFKRLLGRPVPAKWAAVAADLAPPPQLDGMYIPWEGLNSSWWDDESLKKDPRSVVMLQGILPGSPAVDPEVGFKTSEKVWDVWTDANLRGWGRPVLAINSARIGNPERAIYHLTNFGYWKFDDAGFAHRSGPSPSPPPYFPGAASFLYAVGYMAAGWEGSVGDSPGFPKDGTWVVKHEGLLKAL</sequence>
<dbReference type="GO" id="GO:0003824">
    <property type="term" value="F:catalytic activity"/>
    <property type="evidence" value="ECO:0007669"/>
    <property type="project" value="UniProtKB-ARBA"/>
</dbReference>
<evidence type="ECO:0000313" key="1">
    <source>
        <dbReference type="EMBL" id="EMR61622.1"/>
    </source>
</evidence>
<dbReference type="EMBL" id="KB707576">
    <property type="protein sequence ID" value="EMR61622.1"/>
    <property type="molecule type" value="Genomic_DNA"/>
</dbReference>
<dbReference type="GO" id="GO:0005975">
    <property type="term" value="P:carbohydrate metabolic process"/>
    <property type="evidence" value="ECO:0007669"/>
    <property type="project" value="InterPro"/>
</dbReference>
<dbReference type="Gene3D" id="1.50.10.10">
    <property type="match status" value="1"/>
</dbReference>
<dbReference type="InterPro" id="IPR012341">
    <property type="entry name" value="6hp_glycosidase-like_sf"/>
</dbReference>
<name>M7SBW1_EUTLA</name>
<dbReference type="Proteomes" id="UP000012174">
    <property type="component" value="Unassembled WGS sequence"/>
</dbReference>